<name>A6GBF2_9BACT</name>
<dbReference type="AlphaFoldDB" id="A6GBF2"/>
<feature type="compositionally biased region" description="Acidic residues" evidence="1">
    <location>
        <begin position="493"/>
        <end position="504"/>
    </location>
</feature>
<protein>
    <submittedName>
        <fullName evidence="2">Uncharacterized protein</fullName>
    </submittedName>
</protein>
<evidence type="ECO:0000313" key="3">
    <source>
        <dbReference type="Proteomes" id="UP000005801"/>
    </source>
</evidence>
<dbReference type="OrthoDB" id="5490655at2"/>
<keyword evidence="3" id="KW-1185">Reference proteome</keyword>
<accession>A6GBF2</accession>
<dbReference type="STRING" id="391625.PPSIR1_18682"/>
<evidence type="ECO:0000313" key="2">
    <source>
        <dbReference type="EMBL" id="EDM76756.1"/>
    </source>
</evidence>
<proteinExistence type="predicted"/>
<comment type="caution">
    <text evidence="2">The sequence shown here is derived from an EMBL/GenBank/DDBJ whole genome shotgun (WGS) entry which is preliminary data.</text>
</comment>
<sequence length="504" mass="55269">MLGADPNPKDVTLPPARERQWLIEQTATLLEGSGWRPYVLAPLLAPTPTYFPDRWAGGDRSVIRILRRLLRYAGHDEAAYAVEVTIHDADPARRGEVKGKPPVMRGSDPTAWFVGRDQTRVAATGKQPERESGTLRFSVEEHALREPENLVPALARAVAQAHRALAGLATPEGMAGERLVDLTTFMLGFGLLTTDASQRFYAKSDGGFRTSRAQFRLGALSVQDMSFLLALQAVARGLDGRGRRSRKERRHILRHLQPNQAGFFREAETWLVSLKPPARARLGIPAAEQWPAAFDLDALTGPLGRPGARPERIGGPELSGVYGEEGEEEDEDEYEGEDEDDEGDEDEEEERRDLDRGIRDANRGKVVFRVERSGALRMAKILGFPVLMLGGLFSRGNMGIEVPMEIVAPTAACLAVAGLAIGALFTDRRCSEPKCGNKLKVEDEVCPLCGGVVMGVIHGPKERLGAEEELVRKGKISPDGLVLSWRDPNAPMDSEDDEDSEDDD</sequence>
<feature type="region of interest" description="Disordered" evidence="1">
    <location>
        <begin position="301"/>
        <end position="356"/>
    </location>
</feature>
<feature type="compositionally biased region" description="Acidic residues" evidence="1">
    <location>
        <begin position="324"/>
        <end position="350"/>
    </location>
</feature>
<dbReference type="Proteomes" id="UP000005801">
    <property type="component" value="Unassembled WGS sequence"/>
</dbReference>
<organism evidence="2 3">
    <name type="scientific">Plesiocystis pacifica SIR-1</name>
    <dbReference type="NCBI Taxonomy" id="391625"/>
    <lineage>
        <taxon>Bacteria</taxon>
        <taxon>Pseudomonadati</taxon>
        <taxon>Myxococcota</taxon>
        <taxon>Polyangia</taxon>
        <taxon>Nannocystales</taxon>
        <taxon>Nannocystaceae</taxon>
        <taxon>Plesiocystis</taxon>
    </lineage>
</organism>
<evidence type="ECO:0000256" key="1">
    <source>
        <dbReference type="SAM" id="MobiDB-lite"/>
    </source>
</evidence>
<dbReference type="RefSeq" id="WP_006974043.1">
    <property type="nucleotide sequence ID" value="NZ_ABCS01000058.1"/>
</dbReference>
<feature type="region of interest" description="Disordered" evidence="1">
    <location>
        <begin position="479"/>
        <end position="504"/>
    </location>
</feature>
<gene>
    <name evidence="2" type="ORF">PPSIR1_18682</name>
</gene>
<reference evidence="2 3" key="1">
    <citation type="submission" date="2007-06" db="EMBL/GenBank/DDBJ databases">
        <authorList>
            <person name="Shimkets L."/>
            <person name="Ferriera S."/>
            <person name="Johnson J."/>
            <person name="Kravitz S."/>
            <person name="Beeson K."/>
            <person name="Sutton G."/>
            <person name="Rogers Y.-H."/>
            <person name="Friedman R."/>
            <person name="Frazier M."/>
            <person name="Venter J.C."/>
        </authorList>
    </citation>
    <scope>NUCLEOTIDE SEQUENCE [LARGE SCALE GENOMIC DNA]</scope>
    <source>
        <strain evidence="2 3">SIR-1</strain>
    </source>
</reference>
<dbReference type="EMBL" id="ABCS01000058">
    <property type="protein sequence ID" value="EDM76756.1"/>
    <property type="molecule type" value="Genomic_DNA"/>
</dbReference>